<dbReference type="InterPro" id="IPR000644">
    <property type="entry name" value="CBS_dom"/>
</dbReference>
<dbReference type="CDD" id="cd02205">
    <property type="entry name" value="CBS_pair_SF"/>
    <property type="match status" value="1"/>
</dbReference>
<evidence type="ECO:0000256" key="2">
    <source>
        <dbReference type="PROSITE-ProRule" id="PRU00703"/>
    </source>
</evidence>
<evidence type="ECO:0000313" key="6">
    <source>
        <dbReference type="Proteomes" id="UP000000496"/>
    </source>
</evidence>
<dbReference type="SMART" id="SM00116">
    <property type="entry name" value="CBS"/>
    <property type="match status" value="2"/>
</dbReference>
<dbReference type="eggNOG" id="COG3448">
    <property type="taxonomic scope" value="Bacteria"/>
</dbReference>
<dbReference type="InterPro" id="IPR051257">
    <property type="entry name" value="Diverse_CBS-Domain"/>
</dbReference>
<dbReference type="PANTHER" id="PTHR43080:SF2">
    <property type="entry name" value="CBS DOMAIN-CONTAINING PROTEIN"/>
    <property type="match status" value="1"/>
</dbReference>
<dbReference type="Proteomes" id="UP000000496">
    <property type="component" value="Chromosome gsn.131"/>
</dbReference>
<feature type="domain" description="CBS" evidence="4">
    <location>
        <begin position="129"/>
        <end position="187"/>
    </location>
</feature>
<proteinExistence type="predicted"/>
<dbReference type="KEGG" id="sng:SNE_A13750"/>
<evidence type="ECO:0000256" key="3">
    <source>
        <dbReference type="SAM" id="MobiDB-lite"/>
    </source>
</evidence>
<protein>
    <recommendedName>
        <fullName evidence="4">CBS domain-containing protein</fullName>
    </recommendedName>
</protein>
<keyword evidence="1 2" id="KW-0129">CBS domain</keyword>
<reference key="1">
    <citation type="journal article" date="2011" name="Mol. Biol. Evol.">
        <title>Unity in variety -- the pan-genome of the Chlamydiae.</title>
        <authorList>
            <person name="Collingro A."/>
            <person name="Tischler P."/>
            <person name="Weinmaier T."/>
            <person name="Penz T."/>
            <person name="Heinz E."/>
            <person name="Brunham R.C."/>
            <person name="Read T.D."/>
            <person name="Bavoil P.M."/>
            <person name="Sachse K."/>
            <person name="Kahane S."/>
            <person name="Friedman M.G."/>
            <person name="Rattei T."/>
            <person name="Myers G.S.A."/>
            <person name="Horn M."/>
        </authorList>
    </citation>
    <scope>NUCLEOTIDE SEQUENCE</scope>
    <source>
        <strain>Z</strain>
    </source>
</reference>
<dbReference type="OrthoDB" id="9807125at2"/>
<dbReference type="Pfam" id="PF00571">
    <property type="entry name" value="CBS"/>
    <property type="match status" value="2"/>
</dbReference>
<name>F8L5E8_SIMNZ</name>
<dbReference type="HOGENOM" id="CLU_1446743_0_0_0"/>
<dbReference type="Gene3D" id="3.10.580.10">
    <property type="entry name" value="CBS-domain"/>
    <property type="match status" value="2"/>
</dbReference>
<dbReference type="AlphaFoldDB" id="F8L5E8"/>
<dbReference type="PANTHER" id="PTHR43080">
    <property type="entry name" value="CBS DOMAIN-CONTAINING PROTEIN CBSX3, MITOCHONDRIAL"/>
    <property type="match status" value="1"/>
</dbReference>
<dbReference type="SUPFAM" id="SSF54631">
    <property type="entry name" value="CBS-domain pair"/>
    <property type="match status" value="1"/>
</dbReference>
<feature type="compositionally biased region" description="Basic and acidic residues" evidence="3">
    <location>
        <begin position="15"/>
        <end position="26"/>
    </location>
</feature>
<organism evidence="5 6">
    <name type="scientific">Simkania negevensis (strain ATCC VR-1471 / DSM 27360 / Z)</name>
    <dbReference type="NCBI Taxonomy" id="331113"/>
    <lineage>
        <taxon>Bacteria</taxon>
        <taxon>Pseudomonadati</taxon>
        <taxon>Chlamydiota</taxon>
        <taxon>Chlamydiia</taxon>
        <taxon>Parachlamydiales</taxon>
        <taxon>Simkaniaceae</taxon>
        <taxon>Simkania</taxon>
    </lineage>
</organism>
<keyword evidence="6" id="KW-1185">Reference proteome</keyword>
<gene>
    <name evidence="5" type="ordered locus">SNE_A13750</name>
</gene>
<dbReference type="EMBL" id="FR872582">
    <property type="protein sequence ID" value="CCB89252.1"/>
    <property type="molecule type" value="Genomic_DNA"/>
</dbReference>
<accession>F8L5E8</accession>
<dbReference type="RefSeq" id="WP_013943719.1">
    <property type="nucleotide sequence ID" value="NC_015713.1"/>
</dbReference>
<feature type="region of interest" description="Disordered" evidence="3">
    <location>
        <begin position="15"/>
        <end position="41"/>
    </location>
</feature>
<evidence type="ECO:0000313" key="5">
    <source>
        <dbReference type="EMBL" id="CCB89252.1"/>
    </source>
</evidence>
<reference evidence="5 6" key="2">
    <citation type="journal article" date="2011" name="Mol. Biol. Evol.">
        <title>Unity in variety--the pan-genome of the Chlamydiae.</title>
        <authorList>
            <person name="Collingro A."/>
            <person name="Tischler P."/>
            <person name="Weinmaier T."/>
            <person name="Penz T."/>
            <person name="Heinz E."/>
            <person name="Brunham R.C."/>
            <person name="Read T.D."/>
            <person name="Bavoil P.M."/>
            <person name="Sachse K."/>
            <person name="Kahane S."/>
            <person name="Friedman M.G."/>
            <person name="Rattei T."/>
            <person name="Myers G.S."/>
            <person name="Horn M."/>
        </authorList>
    </citation>
    <scope>NUCLEOTIDE SEQUENCE [LARGE SCALE GENOMIC DNA]</scope>
    <source>
        <strain evidence="6">ATCC VR-1471 / Z</strain>
    </source>
</reference>
<sequence length="187" mass="21450">MFYITNTSSVRSPYRVEEIDKDRYDQQRQPGQQFGEESDAEKHEKFLKASEKLYKQRSVIVAGEIMNKKILPLHENLSLDAAWKLVKDHKFEHFPIVSSEGKLVGLLSEKEILRKIQAKEGSKSLKEVVSKETLCADQSTNLNEVIQAFFDENLDALPIVDDDHKVLGILSKNELLQTMIKVSHLRP</sequence>
<evidence type="ECO:0000256" key="1">
    <source>
        <dbReference type="ARBA" id="ARBA00023122"/>
    </source>
</evidence>
<evidence type="ECO:0000259" key="4">
    <source>
        <dbReference type="PROSITE" id="PS51371"/>
    </source>
</evidence>
<dbReference type="InterPro" id="IPR046342">
    <property type="entry name" value="CBS_dom_sf"/>
</dbReference>
<feature type="domain" description="CBS" evidence="4">
    <location>
        <begin position="66"/>
        <end position="124"/>
    </location>
</feature>
<dbReference type="PROSITE" id="PS51371">
    <property type="entry name" value="CBS"/>
    <property type="match status" value="2"/>
</dbReference>
<dbReference type="STRING" id="331113.SNE_A13750"/>